<dbReference type="InterPro" id="IPR001434">
    <property type="entry name" value="OmcB-like_DUF11"/>
</dbReference>
<dbReference type="SUPFAM" id="SSF49299">
    <property type="entry name" value="PKD domain"/>
    <property type="match status" value="1"/>
</dbReference>
<evidence type="ECO:0000256" key="2">
    <source>
        <dbReference type="SAM" id="SignalP"/>
    </source>
</evidence>
<dbReference type="AlphaFoldDB" id="A0A1G2IM77"/>
<reference evidence="4 5" key="1">
    <citation type="journal article" date="2016" name="Nat. Commun.">
        <title>Thousands of microbial genomes shed light on interconnected biogeochemical processes in an aquifer system.</title>
        <authorList>
            <person name="Anantharaman K."/>
            <person name="Brown C.T."/>
            <person name="Hug L.A."/>
            <person name="Sharon I."/>
            <person name="Castelle C.J."/>
            <person name="Probst A.J."/>
            <person name="Thomas B.C."/>
            <person name="Singh A."/>
            <person name="Wilkins M.J."/>
            <person name="Karaoz U."/>
            <person name="Brodie E.L."/>
            <person name="Williams K.H."/>
            <person name="Hubbard S.S."/>
            <person name="Banfield J.F."/>
        </authorList>
    </citation>
    <scope>NUCLEOTIDE SEQUENCE [LARGE SCALE GENOMIC DNA]</scope>
</reference>
<feature type="chain" id="PRO_5009583253" description="DUF11 domain-containing protein" evidence="2">
    <location>
        <begin position="27"/>
        <end position="841"/>
    </location>
</feature>
<organism evidence="4 5">
    <name type="scientific">Candidatus Staskawiczbacteria bacterium RIFCSPLOWO2_12_FULL_37_15</name>
    <dbReference type="NCBI Taxonomy" id="1802218"/>
    <lineage>
        <taxon>Bacteria</taxon>
        <taxon>Candidatus Staskawicziibacteriota</taxon>
    </lineage>
</organism>
<comment type="caution">
    <text evidence="4">The sequence shown here is derived from an EMBL/GenBank/DDBJ whole genome shotgun (WGS) entry which is preliminary data.</text>
</comment>
<sequence>MKTLKLLTITCVVFVLSVFVLQPAVASAFTVNPLQGRSASAPSALTSLQFGQRVSATNISGSYSYWANGAIISCADGMPSRCINGWCRTGINNGFLTGGFYTASNSLISENIITDFSSLNGVVAPAGAASLKFYFPDDHQGDNTGSCNLTVSTASSCAPHASQRCVGNSVYWFDSCNVQQELIQTCSSNQICSNGSCVNNCVSHTTQKCVGNNVYWFNSCNDQEELKQNCSSNQICLNGNCTIVACSSNTDCGTNGYEGSPFCQGNSIYKNFRTYTCNNPGSANSSCSSSTAPLLLNNCSANQICSGGGCSDINIACRLNSQCGANGFVNSPFCQNGNVYQDFKTYTCNNPGSANSSCSSSTAPQLKTDCAGNQTCSNGSCINQNIPCSSNTDCGTNGYEGSPFCQGNSIYRNFRTYTCNNPGASGSTCISSINPQLFNNCSSDQVCSNGSCSVQNNLVASCYATPSPANSNQNVSFIATATGGNGIYTYSWSGACSGAGQVCANTFSQSGTQTATVNVTSDSQTTSAVCSVNINQSCAQQASQRCVGNNVYWYDSCGNQGNLIQTCGYNQNCQNGNCQNNQNNCSYHSYQRCVGNYLYWYDSCGIQQDYQYCQNGCSNGYCQTVNNYNYTNLTVNVTAKNLTTGLGWYSSIAANPSDMLMFMITLVAQGNQGVNNVFVRDILPYGLVYKNNLVVSGSNGYGGDVTSGINIGTISAGQTVTITYQAQVGPASNFIYGTSILTDNASVTSSGNNPNVSNAIVSVNRTAVYGATSVSTGLTNNFLVDSFFLPLMIALLGLWLFRSGLFGFEKWADKKKISAIRYKAKKQLKAKIAEIQKKEKL</sequence>
<protein>
    <recommendedName>
        <fullName evidence="3">DUF11 domain-containing protein</fullName>
    </recommendedName>
</protein>
<accession>A0A1G2IM77</accession>
<gene>
    <name evidence="4" type="ORF">A3G45_03355</name>
</gene>
<evidence type="ECO:0000256" key="1">
    <source>
        <dbReference type="SAM" id="Phobius"/>
    </source>
</evidence>
<name>A0A1G2IM77_9BACT</name>
<feature type="signal peptide" evidence="2">
    <location>
        <begin position="1"/>
        <end position="26"/>
    </location>
</feature>
<feature type="domain" description="DUF11" evidence="3">
    <location>
        <begin position="654"/>
        <end position="762"/>
    </location>
</feature>
<dbReference type="InterPro" id="IPR035986">
    <property type="entry name" value="PKD_dom_sf"/>
</dbReference>
<evidence type="ECO:0000259" key="3">
    <source>
        <dbReference type="Pfam" id="PF01345"/>
    </source>
</evidence>
<keyword evidence="1" id="KW-0472">Membrane</keyword>
<dbReference type="EMBL" id="MHPE01000045">
    <property type="protein sequence ID" value="OGZ75682.1"/>
    <property type="molecule type" value="Genomic_DNA"/>
</dbReference>
<keyword evidence="1" id="KW-0812">Transmembrane</keyword>
<evidence type="ECO:0000313" key="4">
    <source>
        <dbReference type="EMBL" id="OGZ75682.1"/>
    </source>
</evidence>
<dbReference type="Proteomes" id="UP000178632">
    <property type="component" value="Unassembled WGS sequence"/>
</dbReference>
<evidence type="ECO:0000313" key="5">
    <source>
        <dbReference type="Proteomes" id="UP000178632"/>
    </source>
</evidence>
<keyword evidence="1" id="KW-1133">Transmembrane helix</keyword>
<proteinExistence type="predicted"/>
<dbReference type="Pfam" id="PF01345">
    <property type="entry name" value="DUF11"/>
    <property type="match status" value="1"/>
</dbReference>
<keyword evidence="2" id="KW-0732">Signal</keyword>
<feature type="transmembrane region" description="Helical" evidence="1">
    <location>
        <begin position="787"/>
        <end position="808"/>
    </location>
</feature>
<dbReference type="CDD" id="cd00146">
    <property type="entry name" value="PKD"/>
    <property type="match status" value="1"/>
</dbReference>